<comment type="caution">
    <text evidence="3">The sequence shown here is derived from an EMBL/GenBank/DDBJ whole genome shotgun (WGS) entry which is preliminary data.</text>
</comment>
<dbReference type="Pfam" id="PF00534">
    <property type="entry name" value="Glycos_transf_1"/>
    <property type="match status" value="1"/>
</dbReference>
<organism evidence="3">
    <name type="scientific">marine sediment metagenome</name>
    <dbReference type="NCBI Taxonomy" id="412755"/>
    <lineage>
        <taxon>unclassified sequences</taxon>
        <taxon>metagenomes</taxon>
        <taxon>ecological metagenomes</taxon>
    </lineage>
</organism>
<feature type="non-terminal residue" evidence="3">
    <location>
        <position position="248"/>
    </location>
</feature>
<dbReference type="Pfam" id="PF13439">
    <property type="entry name" value="Glyco_transf_4"/>
    <property type="match status" value="1"/>
</dbReference>
<evidence type="ECO:0000313" key="3">
    <source>
        <dbReference type="EMBL" id="GAI42033.1"/>
    </source>
</evidence>
<feature type="non-terminal residue" evidence="3">
    <location>
        <position position="1"/>
    </location>
</feature>
<dbReference type="InterPro" id="IPR050194">
    <property type="entry name" value="Glycosyltransferase_grp1"/>
</dbReference>
<proteinExistence type="predicted"/>
<accession>X1NEL4</accession>
<name>X1NEL4_9ZZZZ</name>
<dbReference type="InterPro" id="IPR028098">
    <property type="entry name" value="Glyco_trans_4-like_N"/>
</dbReference>
<feature type="domain" description="Glycosyl transferase family 1" evidence="1">
    <location>
        <begin position="118"/>
        <end position="247"/>
    </location>
</feature>
<gene>
    <name evidence="3" type="ORF">S06H3_52153</name>
</gene>
<dbReference type="InterPro" id="IPR001296">
    <property type="entry name" value="Glyco_trans_1"/>
</dbReference>
<feature type="domain" description="Glycosyltransferase subfamily 4-like N-terminal" evidence="2">
    <location>
        <begin position="9"/>
        <end position="110"/>
    </location>
</feature>
<evidence type="ECO:0000259" key="2">
    <source>
        <dbReference type="Pfam" id="PF13439"/>
    </source>
</evidence>
<sequence>CNLENFRKHNNLQYDLILSHYWLSGRVGEYLQQQWNVPHIMMFHTLGAVKNTIGVGDDEPELRIETERGLAQNCHHIIAPTEKEKEELIRHYGALSERIGVVPCGVNLEQFKPVSKESARQYLGLGNDKIILFVGRMDPLKGIDKLIKAIPYLQNIQGLKLMVIGGGEHSRREIEQLQKLACNLNIQDSVTFLGLIKHEQLPYFYSAADACVVPSYYESFGLVALESLACGTPVVATDVGNLKSIIRQ</sequence>
<dbReference type="AlphaFoldDB" id="X1NEL4"/>
<dbReference type="EMBL" id="BARV01033143">
    <property type="protein sequence ID" value="GAI42033.1"/>
    <property type="molecule type" value="Genomic_DNA"/>
</dbReference>
<dbReference type="SUPFAM" id="SSF53756">
    <property type="entry name" value="UDP-Glycosyltransferase/glycogen phosphorylase"/>
    <property type="match status" value="1"/>
</dbReference>
<evidence type="ECO:0008006" key="4">
    <source>
        <dbReference type="Google" id="ProtNLM"/>
    </source>
</evidence>
<protein>
    <recommendedName>
        <fullName evidence="4">Glycosyl transferase family 1 domain-containing protein</fullName>
    </recommendedName>
</protein>
<dbReference type="PANTHER" id="PTHR45947:SF3">
    <property type="entry name" value="SULFOQUINOVOSYL TRANSFERASE SQD2"/>
    <property type="match status" value="1"/>
</dbReference>
<dbReference type="Gene3D" id="3.40.50.2000">
    <property type="entry name" value="Glycogen Phosphorylase B"/>
    <property type="match status" value="2"/>
</dbReference>
<evidence type="ECO:0000259" key="1">
    <source>
        <dbReference type="Pfam" id="PF00534"/>
    </source>
</evidence>
<reference evidence="3" key="1">
    <citation type="journal article" date="2014" name="Front. Microbiol.">
        <title>High frequency of phylogenetically diverse reductive dehalogenase-homologous genes in deep subseafloor sedimentary metagenomes.</title>
        <authorList>
            <person name="Kawai M."/>
            <person name="Futagami T."/>
            <person name="Toyoda A."/>
            <person name="Takaki Y."/>
            <person name="Nishi S."/>
            <person name="Hori S."/>
            <person name="Arai W."/>
            <person name="Tsubouchi T."/>
            <person name="Morono Y."/>
            <person name="Uchiyama I."/>
            <person name="Ito T."/>
            <person name="Fujiyama A."/>
            <person name="Inagaki F."/>
            <person name="Takami H."/>
        </authorList>
    </citation>
    <scope>NUCLEOTIDE SEQUENCE</scope>
    <source>
        <strain evidence="3">Expedition CK06-06</strain>
    </source>
</reference>
<dbReference type="PANTHER" id="PTHR45947">
    <property type="entry name" value="SULFOQUINOVOSYL TRANSFERASE SQD2"/>
    <property type="match status" value="1"/>
</dbReference>
<dbReference type="GO" id="GO:0016757">
    <property type="term" value="F:glycosyltransferase activity"/>
    <property type="evidence" value="ECO:0007669"/>
    <property type="project" value="InterPro"/>
</dbReference>